<proteinExistence type="predicted"/>
<dbReference type="PANTHER" id="PTHR13812:SF19">
    <property type="entry name" value="KETIMINE REDUCTASE MU-CRYSTALLIN"/>
    <property type="match status" value="1"/>
</dbReference>
<dbReference type="Pfam" id="PF02423">
    <property type="entry name" value="OCD_Mu_crystall"/>
    <property type="match status" value="1"/>
</dbReference>
<dbReference type="PANTHER" id="PTHR13812">
    <property type="entry name" value="KETIMINE REDUCTASE MU-CRYSTALLIN"/>
    <property type="match status" value="1"/>
</dbReference>
<dbReference type="GO" id="GO:0005737">
    <property type="term" value="C:cytoplasm"/>
    <property type="evidence" value="ECO:0007669"/>
    <property type="project" value="TreeGrafter"/>
</dbReference>
<dbReference type="SUPFAM" id="SSF51735">
    <property type="entry name" value="NAD(P)-binding Rossmann-fold domains"/>
    <property type="match status" value="1"/>
</dbReference>
<dbReference type="EMBL" id="BMHP01000009">
    <property type="protein sequence ID" value="GGD97799.1"/>
    <property type="molecule type" value="Genomic_DNA"/>
</dbReference>
<dbReference type="RefSeq" id="WP_188999389.1">
    <property type="nucleotide sequence ID" value="NZ_BMHP01000009.1"/>
</dbReference>
<evidence type="ECO:0000313" key="2">
    <source>
        <dbReference type="Proteomes" id="UP000612456"/>
    </source>
</evidence>
<protein>
    <submittedName>
        <fullName evidence="1">2,3-diaminopropionate biosynthesis protein SbnB</fullName>
    </submittedName>
</protein>
<dbReference type="PIRSF" id="PIRSF001439">
    <property type="entry name" value="CryM"/>
    <property type="match status" value="1"/>
</dbReference>
<dbReference type="Proteomes" id="UP000612456">
    <property type="component" value="Unassembled WGS sequence"/>
</dbReference>
<organism evidence="1 2">
    <name type="scientific">Paenibacillus nasutitermitis</name>
    <dbReference type="NCBI Taxonomy" id="1652958"/>
    <lineage>
        <taxon>Bacteria</taxon>
        <taxon>Bacillati</taxon>
        <taxon>Bacillota</taxon>
        <taxon>Bacilli</taxon>
        <taxon>Bacillales</taxon>
        <taxon>Paenibacillaceae</taxon>
        <taxon>Paenibacillus</taxon>
    </lineage>
</organism>
<reference evidence="1" key="1">
    <citation type="journal article" date="2014" name="Int. J. Syst. Evol. Microbiol.">
        <title>Complete genome sequence of Corynebacterium casei LMG S-19264T (=DSM 44701T), isolated from a smear-ripened cheese.</title>
        <authorList>
            <consortium name="US DOE Joint Genome Institute (JGI-PGF)"/>
            <person name="Walter F."/>
            <person name="Albersmeier A."/>
            <person name="Kalinowski J."/>
            <person name="Ruckert C."/>
        </authorList>
    </citation>
    <scope>NUCLEOTIDE SEQUENCE</scope>
    <source>
        <strain evidence="1">CGMCC 1.15178</strain>
    </source>
</reference>
<dbReference type="InterPro" id="IPR003462">
    <property type="entry name" value="ODC_Mu_crystall"/>
</dbReference>
<sequence>MIYLNDKDIRSIGIDWRKLTGIIRDVAGIQHTSDCVHPLKPYLRFGDPDNRIIAMPAYVGGSIRMAGIKWIASFPHNHRLGLPRAHNTMILNEPVTGRPLAFIHSALLSGLRTAAVSGLMMEAFLKRRKPGGLRIGMLGWGPVGRLHLDMCRELLGEVIQSVTLYDPNGIDPASVPETLQAVTAIADDWRPVFRSADIFITCTVSPMRYLDEQPPAGALLLHVSLRDYMPESLAGLKVVVVDDWGEVCREDTDVEQLHKRFGLMESDTVSFPDAVCRDRLAAFPAEEPVLFSPMGLAVFDIAIAACYYHEALRLGIGKALEGNLS</sequence>
<dbReference type="AlphaFoldDB" id="A0A917E2Z6"/>
<dbReference type="InterPro" id="IPR023401">
    <property type="entry name" value="ODC_N"/>
</dbReference>
<reference evidence="1" key="2">
    <citation type="submission" date="2020-09" db="EMBL/GenBank/DDBJ databases">
        <authorList>
            <person name="Sun Q."/>
            <person name="Zhou Y."/>
        </authorList>
    </citation>
    <scope>NUCLEOTIDE SEQUENCE</scope>
    <source>
        <strain evidence="1">CGMCC 1.15178</strain>
    </source>
</reference>
<name>A0A917E2Z6_9BACL</name>
<dbReference type="Gene3D" id="3.40.50.720">
    <property type="entry name" value="NAD(P)-binding Rossmann-like Domain"/>
    <property type="match status" value="1"/>
</dbReference>
<keyword evidence="2" id="KW-1185">Reference proteome</keyword>
<gene>
    <name evidence="1" type="primary">ocd2</name>
    <name evidence="1" type="ORF">GCM10010911_65730</name>
</gene>
<dbReference type="InterPro" id="IPR036291">
    <property type="entry name" value="NAD(P)-bd_dom_sf"/>
</dbReference>
<comment type="caution">
    <text evidence="1">The sequence shown here is derived from an EMBL/GenBank/DDBJ whole genome shotgun (WGS) entry which is preliminary data.</text>
</comment>
<evidence type="ECO:0000313" key="1">
    <source>
        <dbReference type="EMBL" id="GGD97799.1"/>
    </source>
</evidence>
<dbReference type="Gene3D" id="3.30.1780.10">
    <property type="entry name" value="ornithine cyclodeaminase, domain 1"/>
    <property type="match status" value="1"/>
</dbReference>
<accession>A0A917E2Z6</accession>